<reference evidence="2 3" key="1">
    <citation type="submission" date="2017-12" db="EMBL/GenBank/DDBJ databases">
        <title>High-resolution comparative analysis of great ape genomes.</title>
        <authorList>
            <person name="Pollen A."/>
            <person name="Hastie A."/>
            <person name="Hormozdiari F."/>
            <person name="Dougherty M."/>
            <person name="Liu R."/>
            <person name="Chaisson M."/>
            <person name="Hoppe E."/>
            <person name="Hill C."/>
            <person name="Pang A."/>
            <person name="Hillier L."/>
            <person name="Baker C."/>
            <person name="Armstrong J."/>
            <person name="Shendure J."/>
            <person name="Paten B."/>
            <person name="Wilson R."/>
            <person name="Chao H."/>
            <person name="Schneider V."/>
            <person name="Ventura M."/>
            <person name="Kronenberg Z."/>
            <person name="Murali S."/>
            <person name="Gordon D."/>
            <person name="Cantsilieris S."/>
            <person name="Munson K."/>
            <person name="Nelson B."/>
            <person name="Raja A."/>
            <person name="Underwood J."/>
            <person name="Diekhans M."/>
            <person name="Fiddes I."/>
            <person name="Haussler D."/>
            <person name="Eichler E."/>
        </authorList>
    </citation>
    <scope>NUCLEOTIDE SEQUENCE [LARGE SCALE GENOMIC DNA]</scope>
    <source>
        <strain evidence="2">Yerkes chimp pedigree #C0471</strain>
    </source>
</reference>
<proteinExistence type="predicted"/>
<accession>A0A2J8LEX4</accession>
<protein>
    <submittedName>
        <fullName evidence="2">T0102566 isoform 2</fullName>
    </submittedName>
</protein>
<dbReference type="EMBL" id="NBAG03000295">
    <property type="protein sequence ID" value="PNI45817.1"/>
    <property type="molecule type" value="Genomic_DNA"/>
</dbReference>
<evidence type="ECO:0000313" key="2">
    <source>
        <dbReference type="EMBL" id="PNI45817.1"/>
    </source>
</evidence>
<dbReference type="Proteomes" id="UP000236370">
    <property type="component" value="Unassembled WGS sequence"/>
</dbReference>
<sequence>MHLNMGGLQEGDSLTGMLGEHRARVYDNKTTLGPRPGSRQLWRTLEAGRERFGVFSAMTPACLRKWLCLLLPPSPPNSAPGAQGWRPRRRIPQEPAPTPPQTGTSSGQPRMSSSPAGAQQTSTE</sequence>
<comment type="caution">
    <text evidence="2">The sequence shown here is derived from an EMBL/GenBank/DDBJ whole genome shotgun (WGS) entry which is preliminary data.</text>
</comment>
<gene>
    <name evidence="2" type="ORF">CK820_G0029436</name>
</gene>
<evidence type="ECO:0000256" key="1">
    <source>
        <dbReference type="SAM" id="MobiDB-lite"/>
    </source>
</evidence>
<feature type="compositionally biased region" description="Polar residues" evidence="1">
    <location>
        <begin position="101"/>
        <end position="124"/>
    </location>
</feature>
<feature type="region of interest" description="Disordered" evidence="1">
    <location>
        <begin position="73"/>
        <end position="124"/>
    </location>
</feature>
<evidence type="ECO:0000313" key="3">
    <source>
        <dbReference type="Proteomes" id="UP000236370"/>
    </source>
</evidence>
<organism evidence="2 3">
    <name type="scientific">Pan troglodytes</name>
    <name type="common">Chimpanzee</name>
    <dbReference type="NCBI Taxonomy" id="9598"/>
    <lineage>
        <taxon>Eukaryota</taxon>
        <taxon>Metazoa</taxon>
        <taxon>Chordata</taxon>
        <taxon>Craniata</taxon>
        <taxon>Vertebrata</taxon>
        <taxon>Euteleostomi</taxon>
        <taxon>Mammalia</taxon>
        <taxon>Eutheria</taxon>
        <taxon>Euarchontoglires</taxon>
        <taxon>Primates</taxon>
        <taxon>Haplorrhini</taxon>
        <taxon>Catarrhini</taxon>
        <taxon>Hominidae</taxon>
        <taxon>Pan</taxon>
    </lineage>
</organism>
<name>A0A2J8LEX4_PANTR</name>
<dbReference type="AlphaFoldDB" id="A0A2J8LEX4"/>